<dbReference type="InterPro" id="IPR036069">
    <property type="entry name" value="DUF34/NIF3_sf"/>
</dbReference>
<reference evidence="2 3" key="1">
    <citation type="submission" date="2023-04" db="EMBL/GenBank/DDBJ databases">
        <title>Genome of Basidiobolus ranarum AG-B5.</title>
        <authorList>
            <person name="Stajich J.E."/>
            <person name="Carter-House D."/>
            <person name="Gryganskyi A."/>
        </authorList>
    </citation>
    <scope>NUCLEOTIDE SEQUENCE [LARGE SCALE GENOMIC DNA]</scope>
    <source>
        <strain evidence="2 3">AG-B5</strain>
    </source>
</reference>
<dbReference type="Pfam" id="PF01784">
    <property type="entry name" value="DUF34_NIF3"/>
    <property type="match status" value="1"/>
</dbReference>
<comment type="caution">
    <text evidence="2">The sequence shown here is derived from an EMBL/GenBank/DDBJ whole genome shotgun (WGS) entry which is preliminary data.</text>
</comment>
<comment type="similarity">
    <text evidence="1">Belongs to the GTP cyclohydrolase I type 2/NIF3 family.</text>
</comment>
<sequence length="416" mass="46567">MKEVRKRGRPRHELSEHFIVLDEMANKKDRFAVCKYCAETKGENEAFRHKILNKKANCRKHLENCSHFTGTLPPLEETPRKHDSILLDNSMIENAQSPTPRTPNSTLQTSCPTPPLMSMEHFTFPPDLVLNSTSTESLISRVERHMGFIAPLSLADTAWDNVGLIIEPPKPRPFTSRVLLTSDLTKQVLDDAIAEPKIGVIVSYRPPIFEPLKRLNTADERQTLIMNCIINGISVYSPHSALDNCDGGVNDWMSRALGDGILESIVLNHSHSGERVGSSVGRILTLSHATSLDMIVARLKLNLSVKHVRVAPSPKHSQKDGIFPPTIRTIGIYAGSNSSAFTSIQADLYFTRDMSRQEIIAATFKNTSVILCQDSNTERSYLRHVLKPRLEKLFQNEGESVEVTVSEHDRDSLLLM</sequence>
<evidence type="ECO:0000313" key="3">
    <source>
        <dbReference type="Proteomes" id="UP001479436"/>
    </source>
</evidence>
<dbReference type="PANTHER" id="PTHR13799">
    <property type="entry name" value="NGG1 INTERACTING FACTOR 3"/>
    <property type="match status" value="1"/>
</dbReference>
<evidence type="ECO:0000313" key="2">
    <source>
        <dbReference type="EMBL" id="KAK9721275.1"/>
    </source>
</evidence>
<evidence type="ECO:0000256" key="1">
    <source>
        <dbReference type="ARBA" id="ARBA00006964"/>
    </source>
</evidence>
<dbReference type="SUPFAM" id="SSF102705">
    <property type="entry name" value="NIF3 (NGG1p interacting factor 3)-like"/>
    <property type="match status" value="1"/>
</dbReference>
<dbReference type="InterPro" id="IPR002678">
    <property type="entry name" value="DUF34/NIF3"/>
</dbReference>
<proteinExistence type="inferred from homology"/>
<dbReference type="PANTHER" id="PTHR13799:SF13">
    <property type="entry name" value="NIF3-LIKE PROTEIN 1"/>
    <property type="match status" value="1"/>
</dbReference>
<accession>A0ABR2W634</accession>
<dbReference type="Proteomes" id="UP001479436">
    <property type="component" value="Unassembled WGS sequence"/>
</dbReference>
<keyword evidence="3" id="KW-1185">Reference proteome</keyword>
<name>A0ABR2W634_9FUNG</name>
<dbReference type="Gene3D" id="3.40.1390.30">
    <property type="entry name" value="NIF3 (NGG1p interacting factor 3)-like"/>
    <property type="match status" value="1"/>
</dbReference>
<gene>
    <name evidence="2" type="ORF">K7432_003540</name>
</gene>
<organism evidence="2 3">
    <name type="scientific">Basidiobolus ranarum</name>
    <dbReference type="NCBI Taxonomy" id="34480"/>
    <lineage>
        <taxon>Eukaryota</taxon>
        <taxon>Fungi</taxon>
        <taxon>Fungi incertae sedis</taxon>
        <taxon>Zoopagomycota</taxon>
        <taxon>Entomophthoromycotina</taxon>
        <taxon>Basidiobolomycetes</taxon>
        <taxon>Basidiobolales</taxon>
        <taxon>Basidiobolaceae</taxon>
        <taxon>Basidiobolus</taxon>
    </lineage>
</organism>
<dbReference type="EMBL" id="JASJQH010006985">
    <property type="protein sequence ID" value="KAK9721275.1"/>
    <property type="molecule type" value="Genomic_DNA"/>
</dbReference>
<protein>
    <submittedName>
        <fullName evidence="2">Uncharacterized protein</fullName>
    </submittedName>
</protein>